<name>A0A182KBA1_9DIPT</name>
<proteinExistence type="predicted"/>
<accession>A0A182KBA1</accession>
<dbReference type="STRING" id="43041.A0A182KBA1"/>
<dbReference type="AlphaFoldDB" id="A0A182KBA1"/>
<organism evidence="1 2">
    <name type="scientific">Anopheles christyi</name>
    <dbReference type="NCBI Taxonomy" id="43041"/>
    <lineage>
        <taxon>Eukaryota</taxon>
        <taxon>Metazoa</taxon>
        <taxon>Ecdysozoa</taxon>
        <taxon>Arthropoda</taxon>
        <taxon>Hexapoda</taxon>
        <taxon>Insecta</taxon>
        <taxon>Pterygota</taxon>
        <taxon>Neoptera</taxon>
        <taxon>Endopterygota</taxon>
        <taxon>Diptera</taxon>
        <taxon>Nematocera</taxon>
        <taxon>Culicoidea</taxon>
        <taxon>Culicidae</taxon>
        <taxon>Anophelinae</taxon>
        <taxon>Anopheles</taxon>
    </lineage>
</organism>
<evidence type="ECO:0000313" key="1">
    <source>
        <dbReference type="EnsemblMetazoa" id="ACHR008038-PA"/>
    </source>
</evidence>
<reference evidence="2" key="1">
    <citation type="submission" date="2013-03" db="EMBL/GenBank/DDBJ databases">
        <title>The Genome Sequence of Anopheles christyi ACHKN1017.</title>
        <authorList>
            <consortium name="The Broad Institute Genomics Platform"/>
            <person name="Neafsey D.E."/>
            <person name="Besansky N."/>
            <person name="Walker B."/>
            <person name="Young S.K."/>
            <person name="Zeng Q."/>
            <person name="Gargeya S."/>
            <person name="Fitzgerald M."/>
            <person name="Haas B."/>
            <person name="Abouelleil A."/>
            <person name="Allen A.W."/>
            <person name="Alvarado L."/>
            <person name="Arachchi H.M."/>
            <person name="Berlin A.M."/>
            <person name="Chapman S.B."/>
            <person name="Gainer-Dewar J."/>
            <person name="Goldberg J."/>
            <person name="Griggs A."/>
            <person name="Gujja S."/>
            <person name="Hansen M."/>
            <person name="Howarth C."/>
            <person name="Imamovic A."/>
            <person name="Ireland A."/>
            <person name="Larimer J."/>
            <person name="McCowan C."/>
            <person name="Murphy C."/>
            <person name="Pearson M."/>
            <person name="Poon T.W."/>
            <person name="Priest M."/>
            <person name="Roberts A."/>
            <person name="Saif S."/>
            <person name="Shea T."/>
            <person name="Sisk P."/>
            <person name="Sykes S."/>
            <person name="Wortman J."/>
            <person name="Nusbaum C."/>
            <person name="Birren B."/>
        </authorList>
    </citation>
    <scope>NUCLEOTIDE SEQUENCE [LARGE SCALE GENOMIC DNA]</scope>
    <source>
        <strain evidence="2">ACHKN1017</strain>
    </source>
</reference>
<evidence type="ECO:0000313" key="2">
    <source>
        <dbReference type="Proteomes" id="UP000075881"/>
    </source>
</evidence>
<dbReference type="VEuPathDB" id="VectorBase:ACHR008038"/>
<sequence length="69" mass="8154">MVCQYVHGDIQENSVYISAKKLSRTIDAFSYPLNSKFMYIYRGNINNLEEMNIRIAPQDIQCNCYLRQQ</sequence>
<dbReference type="EnsemblMetazoa" id="ACHR008038-RA">
    <property type="protein sequence ID" value="ACHR008038-PA"/>
    <property type="gene ID" value="ACHR008038"/>
</dbReference>
<reference evidence="1" key="2">
    <citation type="submission" date="2020-05" db="UniProtKB">
        <authorList>
            <consortium name="EnsemblMetazoa"/>
        </authorList>
    </citation>
    <scope>IDENTIFICATION</scope>
    <source>
        <strain evidence="1">ACHKN1017</strain>
    </source>
</reference>
<dbReference type="Proteomes" id="UP000075881">
    <property type="component" value="Unassembled WGS sequence"/>
</dbReference>
<protein>
    <submittedName>
        <fullName evidence="1">Uncharacterized protein</fullName>
    </submittedName>
</protein>
<keyword evidence="2" id="KW-1185">Reference proteome</keyword>